<comment type="caution">
    <text evidence="6">The sequence shown here is derived from an EMBL/GenBank/DDBJ whole genome shotgun (WGS) entry which is preliminary data.</text>
</comment>
<organism evidence="6 7">
    <name type="scientific">Christensenella minuta</name>
    <dbReference type="NCBI Taxonomy" id="626937"/>
    <lineage>
        <taxon>Bacteria</taxon>
        <taxon>Bacillati</taxon>
        <taxon>Bacillota</taxon>
        <taxon>Clostridia</taxon>
        <taxon>Christensenellales</taxon>
        <taxon>Christensenellaceae</taxon>
        <taxon>Christensenella</taxon>
    </lineage>
</organism>
<feature type="region of interest" description="Disordered" evidence="3">
    <location>
        <begin position="102"/>
        <end position="129"/>
    </location>
</feature>
<dbReference type="SUPFAM" id="SSF50494">
    <property type="entry name" value="Trypsin-like serine proteases"/>
    <property type="match status" value="1"/>
</dbReference>
<dbReference type="KEGG" id="cmiu:B1H56_07565"/>
<proteinExistence type="predicted"/>
<feature type="domain" description="PDZ" evidence="5">
    <location>
        <begin position="348"/>
        <end position="410"/>
    </location>
</feature>
<dbReference type="InterPro" id="IPR001478">
    <property type="entry name" value="PDZ"/>
</dbReference>
<dbReference type="GO" id="GO:0004252">
    <property type="term" value="F:serine-type endopeptidase activity"/>
    <property type="evidence" value="ECO:0007669"/>
    <property type="project" value="InterPro"/>
</dbReference>
<feature type="compositionally biased region" description="Low complexity" evidence="3">
    <location>
        <begin position="1"/>
        <end position="10"/>
    </location>
</feature>
<keyword evidence="4" id="KW-0812">Transmembrane</keyword>
<keyword evidence="4" id="KW-1133">Transmembrane helix</keyword>
<dbReference type="AlphaFoldDB" id="A0A136Q7U2"/>
<reference evidence="6 7" key="1">
    <citation type="submission" date="2016-02" db="EMBL/GenBank/DDBJ databases">
        <authorList>
            <person name="Wen L."/>
            <person name="He K."/>
            <person name="Yang H."/>
        </authorList>
    </citation>
    <scope>NUCLEOTIDE SEQUENCE [LARGE SCALE GENOMIC DNA]</scope>
    <source>
        <strain evidence="6 7">DSM 22607</strain>
    </source>
</reference>
<dbReference type="Gene3D" id="2.40.10.120">
    <property type="match status" value="1"/>
</dbReference>
<gene>
    <name evidence="6" type="ORF">HMPREF3293_00442</name>
</gene>
<dbReference type="SUPFAM" id="SSF50156">
    <property type="entry name" value="PDZ domain-like"/>
    <property type="match status" value="1"/>
</dbReference>
<dbReference type="SMART" id="SM00228">
    <property type="entry name" value="PDZ"/>
    <property type="match status" value="1"/>
</dbReference>
<dbReference type="InterPro" id="IPR036034">
    <property type="entry name" value="PDZ_sf"/>
</dbReference>
<keyword evidence="7" id="KW-1185">Reference proteome</keyword>
<keyword evidence="1" id="KW-0645">Protease</keyword>
<dbReference type="InterPro" id="IPR001940">
    <property type="entry name" value="Peptidase_S1C"/>
</dbReference>
<feature type="transmembrane region" description="Helical" evidence="4">
    <location>
        <begin position="72"/>
        <end position="95"/>
    </location>
</feature>
<evidence type="ECO:0000256" key="2">
    <source>
        <dbReference type="ARBA" id="ARBA00022801"/>
    </source>
</evidence>
<keyword evidence="4" id="KW-0472">Membrane</keyword>
<dbReference type="Pfam" id="PF13365">
    <property type="entry name" value="Trypsin_2"/>
    <property type="match status" value="1"/>
</dbReference>
<evidence type="ECO:0000313" key="7">
    <source>
        <dbReference type="Proteomes" id="UP000070366"/>
    </source>
</evidence>
<dbReference type="PANTHER" id="PTHR43343:SF3">
    <property type="entry name" value="PROTEASE DO-LIKE 8, CHLOROPLASTIC"/>
    <property type="match status" value="1"/>
</dbReference>
<evidence type="ECO:0000256" key="1">
    <source>
        <dbReference type="ARBA" id="ARBA00022670"/>
    </source>
</evidence>
<dbReference type="RefSeq" id="WP_066523436.1">
    <property type="nucleotide sequence ID" value="NZ_CABMOF010000018.1"/>
</dbReference>
<keyword evidence="2" id="KW-0378">Hydrolase</keyword>
<protein>
    <submittedName>
        <fullName evidence="6">Trypsin</fullName>
    </submittedName>
</protein>
<feature type="region of interest" description="Disordered" evidence="3">
    <location>
        <begin position="1"/>
        <end position="67"/>
    </location>
</feature>
<dbReference type="GO" id="GO:0006508">
    <property type="term" value="P:proteolysis"/>
    <property type="evidence" value="ECO:0007669"/>
    <property type="project" value="UniProtKB-KW"/>
</dbReference>
<sequence>MNENGFNNFGGQEGRPNHFSGQNNQPNQPGTQQTPPYGYQPAPQPDMQQPNMDGQQGEAPKPPKKKRKFPKAFVSAVAGVVAGGLLTAFVIMPAAGGQAALPAQQLPTREEQTQEQGTGETPSLGGEAQSIQNVQNPAVEIAENISGSVVGITAYNKQLVSGQEPVEQALDAGTGFVISEAEGYILTNNHVVANGNLIKVTTPDGEEHIAEKVGGDATTDIAVIKVENLGIKAVPIGDSDSVKAGELAVAIGNIRGETFNNSVTVGHVSIAQQEISLDGNKMQMIQTDAAINAGNSGGPLVGENGEVIGVNTAKKYYSGIDANGNLLTSEGVGYAIPINKAVDTAQQLIENGSIPRAGIGITYSLISDVDAKLWDTPRGALVADVTTGGPADQAGLQQNDVIMEIDGVDLTTGADMPVLSQKEVGEKIAAKVWREGREYSVEFTLADMNNLG</sequence>
<evidence type="ECO:0000259" key="5">
    <source>
        <dbReference type="PROSITE" id="PS50106"/>
    </source>
</evidence>
<feature type="compositionally biased region" description="Low complexity" evidence="3">
    <location>
        <begin position="21"/>
        <end position="41"/>
    </location>
</feature>
<evidence type="ECO:0000313" key="6">
    <source>
        <dbReference type="EMBL" id="KXK66751.1"/>
    </source>
</evidence>
<dbReference type="Proteomes" id="UP000070366">
    <property type="component" value="Unassembled WGS sequence"/>
</dbReference>
<dbReference type="Pfam" id="PF13180">
    <property type="entry name" value="PDZ_2"/>
    <property type="match status" value="1"/>
</dbReference>
<dbReference type="OrthoDB" id="9758917at2"/>
<dbReference type="PROSITE" id="PS50106">
    <property type="entry name" value="PDZ"/>
    <property type="match status" value="1"/>
</dbReference>
<dbReference type="Gene3D" id="2.30.42.10">
    <property type="match status" value="1"/>
</dbReference>
<dbReference type="InterPro" id="IPR051201">
    <property type="entry name" value="Chloro_Bact_Ser_Proteases"/>
</dbReference>
<dbReference type="STRING" id="626937.HMPREF3293_00442"/>
<dbReference type="EMBL" id="LSZW01000032">
    <property type="protein sequence ID" value="KXK66751.1"/>
    <property type="molecule type" value="Genomic_DNA"/>
</dbReference>
<name>A0A136Q7U2_9FIRM</name>
<evidence type="ECO:0000256" key="4">
    <source>
        <dbReference type="SAM" id="Phobius"/>
    </source>
</evidence>
<dbReference type="InterPro" id="IPR009003">
    <property type="entry name" value="Peptidase_S1_PA"/>
</dbReference>
<dbReference type="PANTHER" id="PTHR43343">
    <property type="entry name" value="PEPTIDASE S12"/>
    <property type="match status" value="1"/>
</dbReference>
<accession>A0A136Q7U2</accession>
<dbReference type="PRINTS" id="PR00834">
    <property type="entry name" value="PROTEASES2C"/>
</dbReference>
<evidence type="ECO:0000256" key="3">
    <source>
        <dbReference type="SAM" id="MobiDB-lite"/>
    </source>
</evidence>